<reference evidence="3 4" key="1">
    <citation type="journal article" date="2017" name="Nature">
        <title>The Apostasia genome and the evolution of orchids.</title>
        <authorList>
            <person name="Zhang G.Q."/>
            <person name="Liu K.W."/>
            <person name="Li Z."/>
            <person name="Lohaus R."/>
            <person name="Hsiao Y.Y."/>
            <person name="Niu S.C."/>
            <person name="Wang J.Y."/>
            <person name="Lin Y.C."/>
            <person name="Xu Q."/>
            <person name="Chen L.J."/>
            <person name="Yoshida K."/>
            <person name="Fujiwara S."/>
            <person name="Wang Z.W."/>
            <person name="Zhang Y.Q."/>
            <person name="Mitsuda N."/>
            <person name="Wang M."/>
            <person name="Liu G.H."/>
            <person name="Pecoraro L."/>
            <person name="Huang H.X."/>
            <person name="Xiao X.J."/>
            <person name="Lin M."/>
            <person name="Wu X.Y."/>
            <person name="Wu W.L."/>
            <person name="Chen Y.Y."/>
            <person name="Chang S.B."/>
            <person name="Sakamoto S."/>
            <person name="Ohme-Takagi M."/>
            <person name="Yagi M."/>
            <person name="Zeng S.J."/>
            <person name="Shen C.Y."/>
            <person name="Yeh C.M."/>
            <person name="Luo Y.B."/>
            <person name="Tsai W.C."/>
            <person name="Van de Peer Y."/>
            <person name="Liu Z.J."/>
        </authorList>
    </citation>
    <scope>NUCLEOTIDE SEQUENCE [LARGE SCALE GENOMIC DNA]</scope>
    <source>
        <strain evidence="4">cv. Shenzhen</strain>
        <tissue evidence="3">Stem</tissue>
    </source>
</reference>
<dbReference type="InterPro" id="IPR011989">
    <property type="entry name" value="ARM-like"/>
</dbReference>
<dbReference type="OrthoDB" id="686784at2759"/>
<evidence type="ECO:0000259" key="2">
    <source>
        <dbReference type="Pfam" id="PF05004"/>
    </source>
</evidence>
<dbReference type="SUPFAM" id="SSF48371">
    <property type="entry name" value="ARM repeat"/>
    <property type="match status" value="1"/>
</dbReference>
<keyword evidence="4" id="KW-1185">Reference proteome</keyword>
<evidence type="ECO:0000256" key="1">
    <source>
        <dbReference type="ARBA" id="ARBA00008828"/>
    </source>
</evidence>
<dbReference type="AlphaFoldDB" id="A0A2I0A2N0"/>
<evidence type="ECO:0000313" key="4">
    <source>
        <dbReference type="Proteomes" id="UP000236161"/>
    </source>
</evidence>
<comment type="similarity">
    <text evidence="1">Belongs to the IFRD family.</text>
</comment>
<dbReference type="EMBL" id="KZ452037">
    <property type="protein sequence ID" value="PKA49805.1"/>
    <property type="molecule type" value="Genomic_DNA"/>
</dbReference>
<dbReference type="STRING" id="1088818.A0A2I0A2N0"/>
<dbReference type="Proteomes" id="UP000236161">
    <property type="component" value="Unassembled WGS sequence"/>
</dbReference>
<dbReference type="PANTHER" id="PTHR12354:SF1">
    <property type="entry name" value="INTERFERON-RELATED DEVELOPMENTAL REGULATOR 1"/>
    <property type="match status" value="1"/>
</dbReference>
<dbReference type="Pfam" id="PF05004">
    <property type="entry name" value="IFRD"/>
    <property type="match status" value="1"/>
</dbReference>
<dbReference type="InterPro" id="IPR016024">
    <property type="entry name" value="ARM-type_fold"/>
</dbReference>
<gene>
    <name evidence="3" type="ORF">AXF42_Ash004347</name>
</gene>
<dbReference type="InterPro" id="IPR007701">
    <property type="entry name" value="Interferon-rel_develop_reg_N"/>
</dbReference>
<dbReference type="PANTHER" id="PTHR12354">
    <property type="entry name" value="INTERFERON-RELATED DEVELOPMENTAL REGULATOR"/>
    <property type="match status" value="1"/>
</dbReference>
<sequence length="418" mass="46439">MYFAGKQKKGRVEQFDSSDAESVTSTSTAFSELSLAHETEDVGSLEFTLEKYLDALYEKSFPHMSLYFPLYCRSITLLHHYLNSVKRGSAKEACLAARATGLLAITGATGSHTHEIMEESIPTLSCALKSGPDAVRISALDCLAIITFVGSDNWAETEMAMKIMWEIIHPKLLSMGGSVSKPSSSVLVAALSAWAFLLTTMSAWVVNLEMWTGMISFLCNLLDKDDRAVRIAAGEAIAVIFEIVVAGKLLDVTDDLETQEDKSPKPKWFTFVMSLKEKIISLVSNLSMEGGGKGVDKKNLNLQRDTFQKIYDFLKEGFKPKTSLKLSKKGVLQTSTWTELVQLNFLKHFLGSGFHQHAQENELLISVFGLTPDVENNLSVSQKRVLRSSGDRERTKELNKERQMAQLRKGALIFLDED</sequence>
<feature type="domain" description="Interferon-related developmental regulator N-terminal" evidence="2">
    <location>
        <begin position="72"/>
        <end position="314"/>
    </location>
</feature>
<evidence type="ECO:0000313" key="3">
    <source>
        <dbReference type="EMBL" id="PKA49805.1"/>
    </source>
</evidence>
<organism evidence="3 4">
    <name type="scientific">Apostasia shenzhenica</name>
    <dbReference type="NCBI Taxonomy" id="1088818"/>
    <lineage>
        <taxon>Eukaryota</taxon>
        <taxon>Viridiplantae</taxon>
        <taxon>Streptophyta</taxon>
        <taxon>Embryophyta</taxon>
        <taxon>Tracheophyta</taxon>
        <taxon>Spermatophyta</taxon>
        <taxon>Magnoliopsida</taxon>
        <taxon>Liliopsida</taxon>
        <taxon>Asparagales</taxon>
        <taxon>Orchidaceae</taxon>
        <taxon>Apostasioideae</taxon>
        <taxon>Apostasia</taxon>
    </lineage>
</organism>
<name>A0A2I0A2N0_9ASPA</name>
<proteinExistence type="inferred from homology"/>
<dbReference type="Gene3D" id="1.25.10.10">
    <property type="entry name" value="Leucine-rich Repeat Variant"/>
    <property type="match status" value="1"/>
</dbReference>
<dbReference type="InterPro" id="IPR039777">
    <property type="entry name" value="IFRD"/>
</dbReference>
<protein>
    <recommendedName>
        <fullName evidence="2">Interferon-related developmental regulator N-terminal domain-containing protein</fullName>
    </recommendedName>
</protein>
<accession>A0A2I0A2N0</accession>